<evidence type="ECO:0000259" key="5">
    <source>
        <dbReference type="PROSITE" id="PS50931"/>
    </source>
</evidence>
<sequence length="314" mass="35896">MTLQQLRYVIEVSGIGSMSEAAKRLFISQPSLSNSIMELEKELGILIFIRTNRGIQLSVEGTEFLGYARQVIEQMELLEQKYVAGKLHKQKFSISTQHYSFAVKAFVDLIMHFGMEEYDFAIRETRTYEIIEDVKMLKSEIGILYLSNFNEKVITKLLKENELDFELLFTVQPHIFVSSRNPLVKKFKENPDYNNGKGVTLEDLEDLPVLRYDQGVNNSFYFTEEILSTLEHKKSIMVNDRATLFNLLIGLNGYTISTGVISEDLNGKDIISLPLDVDETIRVGMITHKNTVRSRLGEIFVSSLKENIKSDGLV</sequence>
<dbReference type="GO" id="GO:0003700">
    <property type="term" value="F:DNA-binding transcription factor activity"/>
    <property type="evidence" value="ECO:0007669"/>
    <property type="project" value="InterPro"/>
</dbReference>
<keyword evidence="4" id="KW-0804">Transcription</keyword>
<dbReference type="OrthoDB" id="9803714at2"/>
<accession>A0A1I5BH79</accession>
<evidence type="ECO:0000256" key="3">
    <source>
        <dbReference type="ARBA" id="ARBA00023125"/>
    </source>
</evidence>
<dbReference type="PANTHER" id="PTHR30346">
    <property type="entry name" value="TRANSCRIPTIONAL DUAL REGULATOR HCAR-RELATED"/>
    <property type="match status" value="1"/>
</dbReference>
<evidence type="ECO:0000256" key="1">
    <source>
        <dbReference type="ARBA" id="ARBA00009437"/>
    </source>
</evidence>
<dbReference type="GO" id="GO:0003677">
    <property type="term" value="F:DNA binding"/>
    <property type="evidence" value="ECO:0007669"/>
    <property type="project" value="UniProtKB-KW"/>
</dbReference>
<dbReference type="GO" id="GO:0032993">
    <property type="term" value="C:protein-DNA complex"/>
    <property type="evidence" value="ECO:0007669"/>
    <property type="project" value="TreeGrafter"/>
</dbReference>
<evidence type="ECO:0000256" key="4">
    <source>
        <dbReference type="ARBA" id="ARBA00023163"/>
    </source>
</evidence>
<dbReference type="InterPro" id="IPR036390">
    <property type="entry name" value="WH_DNA-bd_sf"/>
</dbReference>
<dbReference type="Pfam" id="PF00126">
    <property type="entry name" value="HTH_1"/>
    <property type="match status" value="1"/>
</dbReference>
<dbReference type="PROSITE" id="PS50931">
    <property type="entry name" value="HTH_LYSR"/>
    <property type="match status" value="1"/>
</dbReference>
<keyword evidence="3 6" id="KW-0238">DNA-binding</keyword>
<name>A0A1I5BH79_9FIRM</name>
<gene>
    <name evidence="6" type="ORF">SAMN04489757_10111</name>
</gene>
<dbReference type="PRINTS" id="PR00039">
    <property type="entry name" value="HTHLYSR"/>
</dbReference>
<dbReference type="RefSeq" id="WP_091683349.1">
    <property type="nucleotide sequence ID" value="NZ_BAABFM010000003.1"/>
</dbReference>
<evidence type="ECO:0000256" key="2">
    <source>
        <dbReference type="ARBA" id="ARBA00023015"/>
    </source>
</evidence>
<reference evidence="6 7" key="1">
    <citation type="submission" date="2016-10" db="EMBL/GenBank/DDBJ databases">
        <authorList>
            <person name="de Groot N.N."/>
        </authorList>
    </citation>
    <scope>NUCLEOTIDE SEQUENCE [LARGE SCALE GENOMIC DNA]</scope>
    <source>
        <strain evidence="6 7">DSM 1283</strain>
    </source>
</reference>
<dbReference type="EMBL" id="FOWD01000001">
    <property type="protein sequence ID" value="SFN74098.1"/>
    <property type="molecule type" value="Genomic_DNA"/>
</dbReference>
<dbReference type="InterPro" id="IPR036388">
    <property type="entry name" value="WH-like_DNA-bd_sf"/>
</dbReference>
<feature type="domain" description="HTH lysR-type" evidence="5">
    <location>
        <begin position="1"/>
        <end position="58"/>
    </location>
</feature>
<dbReference type="CDD" id="cd05466">
    <property type="entry name" value="PBP2_LTTR_substrate"/>
    <property type="match status" value="1"/>
</dbReference>
<organism evidence="6 7">
    <name type="scientific">Anaerocolumna aminovalerica</name>
    <dbReference type="NCBI Taxonomy" id="1527"/>
    <lineage>
        <taxon>Bacteria</taxon>
        <taxon>Bacillati</taxon>
        <taxon>Bacillota</taxon>
        <taxon>Clostridia</taxon>
        <taxon>Lachnospirales</taxon>
        <taxon>Lachnospiraceae</taxon>
        <taxon>Anaerocolumna</taxon>
    </lineage>
</organism>
<dbReference type="Gene3D" id="1.10.10.10">
    <property type="entry name" value="Winged helix-like DNA-binding domain superfamily/Winged helix DNA-binding domain"/>
    <property type="match status" value="1"/>
</dbReference>
<dbReference type="FunFam" id="1.10.10.10:FF:000001">
    <property type="entry name" value="LysR family transcriptional regulator"/>
    <property type="match status" value="1"/>
</dbReference>
<dbReference type="SUPFAM" id="SSF53850">
    <property type="entry name" value="Periplasmic binding protein-like II"/>
    <property type="match status" value="1"/>
</dbReference>
<dbReference type="Proteomes" id="UP000198806">
    <property type="component" value="Unassembled WGS sequence"/>
</dbReference>
<dbReference type="SUPFAM" id="SSF46785">
    <property type="entry name" value="Winged helix' DNA-binding domain"/>
    <property type="match status" value="1"/>
</dbReference>
<evidence type="ECO:0000313" key="7">
    <source>
        <dbReference type="Proteomes" id="UP000198806"/>
    </source>
</evidence>
<evidence type="ECO:0000313" key="6">
    <source>
        <dbReference type="EMBL" id="SFN74098.1"/>
    </source>
</evidence>
<proteinExistence type="inferred from homology"/>
<dbReference type="AlphaFoldDB" id="A0A1I5BH79"/>
<dbReference type="PANTHER" id="PTHR30346:SF0">
    <property type="entry name" value="HCA OPERON TRANSCRIPTIONAL ACTIVATOR HCAR"/>
    <property type="match status" value="1"/>
</dbReference>
<keyword evidence="7" id="KW-1185">Reference proteome</keyword>
<comment type="similarity">
    <text evidence="1">Belongs to the LysR transcriptional regulatory family.</text>
</comment>
<protein>
    <submittedName>
        <fullName evidence="6">DNA-binding transcriptional regulator, LysR family</fullName>
    </submittedName>
</protein>
<keyword evidence="2" id="KW-0805">Transcription regulation</keyword>
<dbReference type="STRING" id="1527.SAMN04489757_10111"/>
<dbReference type="InterPro" id="IPR000847">
    <property type="entry name" value="LysR_HTH_N"/>
</dbReference>